<comment type="similarity">
    <text evidence="3">Belongs to the glycosyl hydrolase 84 family.</text>
</comment>
<feature type="active site" description="Proton donor" evidence="3">
    <location>
        <position position="301"/>
    </location>
</feature>
<dbReference type="PANTHER" id="PTHR13170">
    <property type="entry name" value="O-GLCNACASE"/>
    <property type="match status" value="1"/>
</dbReference>
<comment type="caution">
    <text evidence="6">The sequence shown here is derived from an EMBL/GenBank/DDBJ whole genome shotgun (WGS) entry which is preliminary data.</text>
</comment>
<sequence length="925" mass="96351">MTRTPARLLPALLSLALAVLLLPALSTAPAQAVPPVDAALDVIPRPQSAVATGGSATLPAVVGLVAAPSADPAALAQLKDLLGRQGVSTRDGAMTGRDGVTFYLDGPGAGAALQRMGTQGPAGLPSGGYVLASGRDGKGWSVVLAGVDADGTFHAVQTLEQLLPAAAGTTRTRLRGVTIRDWPGFGTRGVIEGFYGAPWSPEDRLRQLEAYGDLKLGTYVYAPKDDPYHRERWRDPYPSDQLAQLGQLVTTARDNHVDLVFAVSPGQSICYTSEADISALYAKAEAVYGLGVRDFALFFDDISTSLNCASDQQRFGADASPAAAAQAYLLDRFQREFLAAHAGSGPLQTVPTEYSGLGASAYKSRFAALVPAGVNVYWTGSDVVAPTVTAAQTQQARTLYGSHPLLLWDNYPVNDYSEDRLYLGPLVGRAPDLPAAGLDGVIANPMVQAEPSLLPLATTADYAWNPAAYDPDASQARAARYLAGDAADALLTFADVNRSSPLGQAEAPRLATLIAAFEAELDAGTLTSSTTRRLEDAFEELQKAPGILRENAQTQRFAEQADLWLREAEALGRAGAAAAGSLYAQSRGHETSAWNDRAALEEALAESIELRPTVGYGVLDTFLRRAQQASTVVTLSSPAAGTTLTPGSDVVLTAGIASGSAGVAAVRFYVGGRLVGTATGAPWQVTWTDVPRGVAQVVVEAEDASGRRIASTPVDLTVGVPDRALLLIGMDAPTSNPEGTVGEQAVVSRLARLGLATDIRIAASTTTADANGYSLIVVSSTVASSAVGTKFRDLAIPVVAWEAFVFDDFRMTTNQGEEFRQQTIDVVPGTPLSAGLSGTVAVYRAPGRIRWGVVGPGAVVAATYTGIPTRATLFGYAAGAPLVDGSPAPAARVGMFLGDEALDPGLANDATLALFDRSVTWALGR</sequence>
<dbReference type="Pfam" id="PF07555">
    <property type="entry name" value="NAGidase"/>
    <property type="match status" value="1"/>
</dbReference>
<evidence type="ECO:0000313" key="6">
    <source>
        <dbReference type="EMBL" id="NHC13675.1"/>
    </source>
</evidence>
<keyword evidence="2 3" id="KW-0326">Glycosidase</keyword>
<evidence type="ECO:0000259" key="5">
    <source>
        <dbReference type="PROSITE" id="PS52009"/>
    </source>
</evidence>
<proteinExistence type="inferred from homology"/>
<dbReference type="Gene3D" id="1.20.58.460">
    <property type="entry name" value="Hyaluronidase post-catalytic domain-like"/>
    <property type="match status" value="1"/>
</dbReference>
<dbReference type="InterPro" id="IPR015882">
    <property type="entry name" value="HEX_bac_N"/>
</dbReference>
<name>A0ABX0GT39_9ACTN</name>
<organism evidence="6 7">
    <name type="scientific">Motilibacter deserti</name>
    <dbReference type="NCBI Taxonomy" id="2714956"/>
    <lineage>
        <taxon>Bacteria</taxon>
        <taxon>Bacillati</taxon>
        <taxon>Actinomycetota</taxon>
        <taxon>Actinomycetes</taxon>
        <taxon>Motilibacterales</taxon>
        <taxon>Motilibacteraceae</taxon>
        <taxon>Motilibacter</taxon>
    </lineage>
</organism>
<gene>
    <name evidence="6" type="ORF">G9H71_07765</name>
</gene>
<reference evidence="6 7" key="1">
    <citation type="submission" date="2020-03" db="EMBL/GenBank/DDBJ databases">
        <title>Two novel Motilibacter sp.</title>
        <authorList>
            <person name="Liu S."/>
        </authorList>
    </citation>
    <scope>NUCLEOTIDE SEQUENCE [LARGE SCALE GENOMIC DNA]</scope>
    <source>
        <strain evidence="6 7">E257</strain>
    </source>
</reference>
<dbReference type="InterPro" id="IPR051822">
    <property type="entry name" value="Glycosyl_Hydrolase_84"/>
</dbReference>
<protein>
    <submittedName>
        <fullName evidence="6">Beta-N-acetylhexosaminidase</fullName>
    </submittedName>
</protein>
<dbReference type="SUPFAM" id="SSF51445">
    <property type="entry name" value="(Trans)glycosidases"/>
    <property type="match status" value="1"/>
</dbReference>
<dbReference type="Pfam" id="PF21774">
    <property type="entry name" value="NagJ_C"/>
    <property type="match status" value="1"/>
</dbReference>
<dbReference type="RefSeq" id="WP_166280341.1">
    <property type="nucleotide sequence ID" value="NZ_JAANNP010000002.1"/>
</dbReference>
<dbReference type="InterPro" id="IPR049019">
    <property type="entry name" value="NagJ-like_helical"/>
</dbReference>
<keyword evidence="4" id="KW-0732">Signal</keyword>
<dbReference type="SUPFAM" id="SSF55545">
    <property type="entry name" value="beta-N-acetylhexosaminidase-like domain"/>
    <property type="match status" value="1"/>
</dbReference>
<dbReference type="InterPro" id="IPR011496">
    <property type="entry name" value="O-GlcNAcase_cat"/>
</dbReference>
<evidence type="ECO:0000256" key="4">
    <source>
        <dbReference type="SAM" id="SignalP"/>
    </source>
</evidence>
<evidence type="ECO:0000313" key="7">
    <source>
        <dbReference type="Proteomes" id="UP000800981"/>
    </source>
</evidence>
<dbReference type="Pfam" id="PF17957">
    <property type="entry name" value="Big_7"/>
    <property type="match status" value="1"/>
</dbReference>
<dbReference type="PANTHER" id="PTHR13170:SF16">
    <property type="entry name" value="PROTEIN O-GLCNACASE"/>
    <property type="match status" value="1"/>
</dbReference>
<dbReference type="InterPro" id="IPR013783">
    <property type="entry name" value="Ig-like_fold"/>
</dbReference>
<dbReference type="SUPFAM" id="SSF140657">
    <property type="entry name" value="Hyaluronidase post-catalytic domain-like"/>
    <property type="match status" value="1"/>
</dbReference>
<dbReference type="PROSITE" id="PS52009">
    <property type="entry name" value="GH84"/>
    <property type="match status" value="1"/>
</dbReference>
<accession>A0ABX0GT39</accession>
<dbReference type="EMBL" id="JAANNP010000002">
    <property type="protein sequence ID" value="NHC13675.1"/>
    <property type="molecule type" value="Genomic_DNA"/>
</dbReference>
<dbReference type="InterPro" id="IPR017853">
    <property type="entry name" value="GH"/>
</dbReference>
<feature type="signal peptide" evidence="4">
    <location>
        <begin position="1"/>
        <end position="32"/>
    </location>
</feature>
<dbReference type="Gene3D" id="2.60.40.10">
    <property type="entry name" value="Immunoglobulins"/>
    <property type="match status" value="1"/>
</dbReference>
<feature type="chain" id="PRO_5046521340" evidence="4">
    <location>
        <begin position="33"/>
        <end position="925"/>
    </location>
</feature>
<feature type="domain" description="GH84" evidence="5">
    <location>
        <begin position="186"/>
        <end position="467"/>
    </location>
</feature>
<dbReference type="Gene3D" id="3.20.20.80">
    <property type="entry name" value="Glycosidases"/>
    <property type="match status" value="1"/>
</dbReference>
<keyword evidence="1 3" id="KW-0378">Hydrolase</keyword>
<evidence type="ECO:0000256" key="2">
    <source>
        <dbReference type="ARBA" id="ARBA00023295"/>
    </source>
</evidence>
<dbReference type="InterPro" id="IPR029018">
    <property type="entry name" value="Hex-like_dom2"/>
</dbReference>
<dbReference type="Proteomes" id="UP000800981">
    <property type="component" value="Unassembled WGS sequence"/>
</dbReference>
<dbReference type="Gene3D" id="3.30.379.10">
    <property type="entry name" value="Chitobiase/beta-hexosaminidase domain 2-like"/>
    <property type="match status" value="1"/>
</dbReference>
<dbReference type="Pfam" id="PF02838">
    <property type="entry name" value="Glyco_hydro_20b"/>
    <property type="match status" value="1"/>
</dbReference>
<evidence type="ECO:0000256" key="1">
    <source>
        <dbReference type="ARBA" id="ARBA00022801"/>
    </source>
</evidence>
<evidence type="ECO:0000256" key="3">
    <source>
        <dbReference type="PROSITE-ProRule" id="PRU01353"/>
    </source>
</evidence>
<keyword evidence="7" id="KW-1185">Reference proteome</keyword>